<accession>A0AAD9V9M5</accession>
<evidence type="ECO:0000313" key="2">
    <source>
        <dbReference type="Proteomes" id="UP001249851"/>
    </source>
</evidence>
<sequence>MIYVNDKLQAKMRPDLMLTQLEMLWLEVCPFNSKRSLLTSSSTTDVDARKHRNSLFVEQGNGSFRRV</sequence>
<keyword evidence="2" id="KW-1185">Reference proteome</keyword>
<comment type="caution">
    <text evidence="1">The sequence shown here is derived from an EMBL/GenBank/DDBJ whole genome shotgun (WGS) entry which is preliminary data.</text>
</comment>
<protein>
    <submittedName>
        <fullName evidence="1">Uncharacterized protein</fullName>
    </submittedName>
</protein>
<name>A0AAD9V9M5_ACRCE</name>
<reference evidence="1" key="1">
    <citation type="journal article" date="2023" name="G3 (Bethesda)">
        <title>Whole genome assembly and annotation of the endangered Caribbean coral Acropora cervicornis.</title>
        <authorList>
            <person name="Selwyn J.D."/>
            <person name="Vollmer S.V."/>
        </authorList>
    </citation>
    <scope>NUCLEOTIDE SEQUENCE</scope>
    <source>
        <strain evidence="1">K2</strain>
    </source>
</reference>
<dbReference type="AlphaFoldDB" id="A0AAD9V9M5"/>
<reference evidence="1" key="2">
    <citation type="journal article" date="2023" name="Science">
        <title>Genomic signatures of disease resistance in endangered staghorn corals.</title>
        <authorList>
            <person name="Vollmer S.V."/>
            <person name="Selwyn J.D."/>
            <person name="Despard B.A."/>
            <person name="Roesel C.L."/>
        </authorList>
    </citation>
    <scope>NUCLEOTIDE SEQUENCE</scope>
    <source>
        <strain evidence="1">K2</strain>
    </source>
</reference>
<evidence type="ECO:0000313" key="1">
    <source>
        <dbReference type="EMBL" id="KAK2566371.1"/>
    </source>
</evidence>
<gene>
    <name evidence="1" type="ORF">P5673_009874</name>
</gene>
<organism evidence="1 2">
    <name type="scientific">Acropora cervicornis</name>
    <name type="common">Staghorn coral</name>
    <dbReference type="NCBI Taxonomy" id="6130"/>
    <lineage>
        <taxon>Eukaryota</taxon>
        <taxon>Metazoa</taxon>
        <taxon>Cnidaria</taxon>
        <taxon>Anthozoa</taxon>
        <taxon>Hexacorallia</taxon>
        <taxon>Scleractinia</taxon>
        <taxon>Astrocoeniina</taxon>
        <taxon>Acroporidae</taxon>
        <taxon>Acropora</taxon>
    </lineage>
</organism>
<dbReference type="Proteomes" id="UP001249851">
    <property type="component" value="Unassembled WGS sequence"/>
</dbReference>
<dbReference type="EMBL" id="JARQWQ010000017">
    <property type="protein sequence ID" value="KAK2566371.1"/>
    <property type="molecule type" value="Genomic_DNA"/>
</dbReference>
<proteinExistence type="predicted"/>